<evidence type="ECO:0000256" key="1">
    <source>
        <dbReference type="SAM" id="MobiDB-lite"/>
    </source>
</evidence>
<comment type="caution">
    <text evidence="2">The sequence shown here is derived from an EMBL/GenBank/DDBJ whole genome shotgun (WGS) entry which is preliminary data.</text>
</comment>
<dbReference type="Proteomes" id="UP001222027">
    <property type="component" value="Unassembled WGS sequence"/>
</dbReference>
<sequence>MLDDLDSFDDILLPTTTTTERRPGKFRPRPLAKTANVASTIPKNSDATQLPLSTRDYLIEKQQQWANYSQIRDHAHIMQVIKQLKTRTELTDETIDDGLVIISHDTEETGST</sequence>
<dbReference type="AlphaFoldDB" id="A0AAV8PK03"/>
<reference evidence="2 3" key="1">
    <citation type="submission" date="2022-12" db="EMBL/GenBank/DDBJ databases">
        <title>Chromosome-scale assembly of the Ensete ventricosum genome.</title>
        <authorList>
            <person name="Dussert Y."/>
            <person name="Stocks J."/>
            <person name="Wendawek A."/>
            <person name="Woldeyes F."/>
            <person name="Nichols R.A."/>
            <person name="Borrell J.S."/>
        </authorList>
    </citation>
    <scope>NUCLEOTIDE SEQUENCE [LARGE SCALE GENOMIC DNA]</scope>
    <source>
        <strain evidence="3">cv. Maze</strain>
        <tissue evidence="2">Seeds</tissue>
    </source>
</reference>
<gene>
    <name evidence="2" type="ORF">OPV22_019121</name>
</gene>
<dbReference type="EMBL" id="JAQQAF010000005">
    <property type="protein sequence ID" value="KAJ8486636.1"/>
    <property type="molecule type" value="Genomic_DNA"/>
</dbReference>
<proteinExistence type="predicted"/>
<feature type="region of interest" description="Disordered" evidence="1">
    <location>
        <begin position="1"/>
        <end position="29"/>
    </location>
</feature>
<organism evidence="2 3">
    <name type="scientific">Ensete ventricosum</name>
    <name type="common">Abyssinian banana</name>
    <name type="synonym">Musa ensete</name>
    <dbReference type="NCBI Taxonomy" id="4639"/>
    <lineage>
        <taxon>Eukaryota</taxon>
        <taxon>Viridiplantae</taxon>
        <taxon>Streptophyta</taxon>
        <taxon>Embryophyta</taxon>
        <taxon>Tracheophyta</taxon>
        <taxon>Spermatophyta</taxon>
        <taxon>Magnoliopsida</taxon>
        <taxon>Liliopsida</taxon>
        <taxon>Zingiberales</taxon>
        <taxon>Musaceae</taxon>
        <taxon>Ensete</taxon>
    </lineage>
</organism>
<protein>
    <submittedName>
        <fullName evidence="2">Uncharacterized protein</fullName>
    </submittedName>
</protein>
<evidence type="ECO:0000313" key="2">
    <source>
        <dbReference type="EMBL" id="KAJ8486636.1"/>
    </source>
</evidence>
<evidence type="ECO:0000313" key="3">
    <source>
        <dbReference type="Proteomes" id="UP001222027"/>
    </source>
</evidence>
<accession>A0AAV8PK03</accession>
<keyword evidence="3" id="KW-1185">Reference proteome</keyword>
<name>A0AAV8PK03_ENSVE</name>